<dbReference type="OrthoDB" id="4426699at2"/>
<dbReference type="RefSeq" id="WP_136648939.1">
    <property type="nucleotide sequence ID" value="NZ_CP038157.1"/>
</dbReference>
<dbReference type="Proteomes" id="UP000580709">
    <property type="component" value="Unassembled WGS sequence"/>
</dbReference>
<keyword evidence="5" id="KW-1185">Reference proteome</keyword>
<dbReference type="GeneID" id="74901807"/>
<dbReference type="InterPro" id="IPR021517">
    <property type="entry name" value="DUF3180"/>
</dbReference>
<dbReference type="Proteomes" id="UP000336646">
    <property type="component" value="Unassembled WGS sequence"/>
</dbReference>
<feature type="transmembrane region" description="Helical" evidence="1">
    <location>
        <begin position="34"/>
        <end position="56"/>
    </location>
</feature>
<dbReference type="EMBL" id="JACEOR010000014">
    <property type="protein sequence ID" value="MBA4503790.1"/>
    <property type="molecule type" value="Genomic_DNA"/>
</dbReference>
<name>A0A6C1TYI0_9CORY</name>
<dbReference type="AlphaFoldDB" id="A0A6C1TYI0"/>
<evidence type="ECO:0000313" key="2">
    <source>
        <dbReference type="EMBL" id="MBA4503790.1"/>
    </source>
</evidence>
<evidence type="ECO:0000313" key="5">
    <source>
        <dbReference type="Proteomes" id="UP000580709"/>
    </source>
</evidence>
<evidence type="ECO:0000256" key="1">
    <source>
        <dbReference type="SAM" id="Phobius"/>
    </source>
</evidence>
<sequence>MTRISIPALVALAGFMAAAVFILVRRFYGALSTIGLSASMPLWIVAAVCLFVAYMVKKRREEGKVGLDRSQLNPMMAANFMLLGKASAWAGAVCAGAFAGLLVYIAPRLDLLAAAQADLPGTLSGTLGGLALAVAGVVLERACEVSPPTQGEAVG</sequence>
<dbReference type="Pfam" id="PF11377">
    <property type="entry name" value="DUF3180"/>
    <property type="match status" value="1"/>
</dbReference>
<gene>
    <name evidence="3" type="ORF">EKI59_10425</name>
    <name evidence="2" type="ORF">H0H28_00245</name>
</gene>
<feature type="transmembrane region" description="Helical" evidence="1">
    <location>
        <begin position="119"/>
        <end position="139"/>
    </location>
</feature>
<reference evidence="3 4" key="1">
    <citation type="submission" date="2018-12" db="EMBL/GenBank/DDBJ databases">
        <title>Corynebacterium sanguinis sp. nov., a clinically-associated and environmental corynebacterium.</title>
        <authorList>
            <person name="Gonzales-Siles L."/>
            <person name="Jaen-Luchoro D."/>
            <person name="Cardew S."/>
            <person name="Inganas E."/>
            <person name="Ohlen M."/>
            <person name="Jensie-Markopolous S."/>
            <person name="Pinyeiro-Iglesias B."/>
            <person name="Molin K."/>
            <person name="Skovbjerg S."/>
            <person name="Svensson-Stadler L."/>
            <person name="Funke G."/>
            <person name="Moore E.R.B."/>
        </authorList>
    </citation>
    <scope>NUCLEOTIDE SEQUENCE [LARGE SCALE GENOMIC DNA]</scope>
    <source>
        <strain evidence="3 4">58734</strain>
    </source>
</reference>
<keyword evidence="1" id="KW-1133">Transmembrane helix</keyword>
<feature type="transmembrane region" description="Helical" evidence="1">
    <location>
        <begin position="77"/>
        <end position="107"/>
    </location>
</feature>
<proteinExistence type="predicted"/>
<keyword evidence="1" id="KW-0812">Transmembrane</keyword>
<organism evidence="3 4">
    <name type="scientific">Corynebacterium sanguinis</name>
    <dbReference type="NCBI Taxonomy" id="2594913"/>
    <lineage>
        <taxon>Bacteria</taxon>
        <taxon>Bacillati</taxon>
        <taxon>Actinomycetota</taxon>
        <taxon>Actinomycetes</taxon>
        <taxon>Mycobacteriales</taxon>
        <taxon>Corynebacteriaceae</taxon>
        <taxon>Corynebacterium</taxon>
    </lineage>
</organism>
<reference evidence="2 5" key="2">
    <citation type="submission" date="2020-07" db="EMBL/GenBank/DDBJ databases">
        <authorList>
            <person name="Khare M."/>
        </authorList>
    </citation>
    <scope>NUCLEOTIDE SEQUENCE [LARGE SCALE GENOMIC DNA]</scope>
    <source>
        <strain evidence="2 5">P8776</strain>
    </source>
</reference>
<evidence type="ECO:0000313" key="4">
    <source>
        <dbReference type="Proteomes" id="UP000336646"/>
    </source>
</evidence>
<dbReference type="EMBL" id="RXIR01000029">
    <property type="protein sequence ID" value="TVS26487.1"/>
    <property type="molecule type" value="Genomic_DNA"/>
</dbReference>
<accession>A0A6C1TYI0</accession>
<feature type="transmembrane region" description="Helical" evidence="1">
    <location>
        <begin position="7"/>
        <end position="28"/>
    </location>
</feature>
<protein>
    <submittedName>
        <fullName evidence="3">DUF3180 domain-containing protein</fullName>
    </submittedName>
</protein>
<comment type="caution">
    <text evidence="3">The sequence shown here is derived from an EMBL/GenBank/DDBJ whole genome shotgun (WGS) entry which is preliminary data.</text>
</comment>
<evidence type="ECO:0000313" key="3">
    <source>
        <dbReference type="EMBL" id="TVS26487.1"/>
    </source>
</evidence>
<keyword evidence="1" id="KW-0472">Membrane</keyword>